<evidence type="ECO:0000313" key="5">
    <source>
        <dbReference type="EMBL" id="GAA3919946.1"/>
    </source>
</evidence>
<evidence type="ECO:0000256" key="2">
    <source>
        <dbReference type="SAM" id="MobiDB-lite"/>
    </source>
</evidence>
<dbReference type="PANTHER" id="PTHR37423">
    <property type="entry name" value="SOLUBLE LYTIC MUREIN TRANSGLYCOSYLASE-RELATED"/>
    <property type="match status" value="1"/>
</dbReference>
<accession>A0ABP7MC17</accession>
<evidence type="ECO:0000313" key="6">
    <source>
        <dbReference type="Proteomes" id="UP001501727"/>
    </source>
</evidence>
<comment type="caution">
    <text evidence="5">The sequence shown here is derived from an EMBL/GenBank/DDBJ whole genome shotgun (WGS) entry which is preliminary data.</text>
</comment>
<dbReference type="InterPro" id="IPR036779">
    <property type="entry name" value="LysM_dom_sf"/>
</dbReference>
<feature type="signal peptide" evidence="3">
    <location>
        <begin position="1"/>
        <end position="29"/>
    </location>
</feature>
<comment type="similarity">
    <text evidence="1">Belongs to the transglycosylase Slt family.</text>
</comment>
<keyword evidence="3" id="KW-0732">Signal</keyword>
<dbReference type="EMBL" id="BAAAZU010000004">
    <property type="protein sequence ID" value="GAA3919946.1"/>
    <property type="molecule type" value="Genomic_DNA"/>
</dbReference>
<dbReference type="Gene3D" id="3.10.350.10">
    <property type="entry name" value="LysM domain"/>
    <property type="match status" value="1"/>
</dbReference>
<dbReference type="PANTHER" id="PTHR37423:SF2">
    <property type="entry name" value="MEMBRANE-BOUND LYTIC MUREIN TRANSGLYCOSYLASE C"/>
    <property type="match status" value="1"/>
</dbReference>
<gene>
    <name evidence="5" type="ORF">GCM10022229_11950</name>
</gene>
<dbReference type="SUPFAM" id="SSF53955">
    <property type="entry name" value="Lysozyme-like"/>
    <property type="match status" value="1"/>
</dbReference>
<name>A0ABP7MC17_9GAMM</name>
<dbReference type="InterPro" id="IPR008258">
    <property type="entry name" value="Transglycosylase_SLT_dom_1"/>
</dbReference>
<evidence type="ECO:0000256" key="1">
    <source>
        <dbReference type="ARBA" id="ARBA00007734"/>
    </source>
</evidence>
<evidence type="ECO:0000259" key="4">
    <source>
        <dbReference type="PROSITE" id="PS51782"/>
    </source>
</evidence>
<organism evidence="5 6">
    <name type="scientific">Luteimonas lutimaris</name>
    <dbReference type="NCBI Taxonomy" id="698645"/>
    <lineage>
        <taxon>Bacteria</taxon>
        <taxon>Pseudomonadati</taxon>
        <taxon>Pseudomonadota</taxon>
        <taxon>Gammaproteobacteria</taxon>
        <taxon>Lysobacterales</taxon>
        <taxon>Lysobacteraceae</taxon>
        <taxon>Luteimonas</taxon>
    </lineage>
</organism>
<dbReference type="Pfam" id="PF01476">
    <property type="entry name" value="LysM"/>
    <property type="match status" value="1"/>
</dbReference>
<dbReference type="Gene3D" id="1.10.530.10">
    <property type="match status" value="1"/>
</dbReference>
<dbReference type="RefSeq" id="WP_344759040.1">
    <property type="nucleotide sequence ID" value="NZ_BAAAZU010000004.1"/>
</dbReference>
<dbReference type="InterPro" id="IPR023346">
    <property type="entry name" value="Lysozyme-like_dom_sf"/>
</dbReference>
<reference evidence="6" key="1">
    <citation type="journal article" date="2019" name="Int. J. Syst. Evol. Microbiol.">
        <title>The Global Catalogue of Microorganisms (GCM) 10K type strain sequencing project: providing services to taxonomists for standard genome sequencing and annotation.</title>
        <authorList>
            <consortium name="The Broad Institute Genomics Platform"/>
            <consortium name="The Broad Institute Genome Sequencing Center for Infectious Disease"/>
            <person name="Wu L."/>
            <person name="Ma J."/>
        </authorList>
    </citation>
    <scope>NUCLEOTIDE SEQUENCE [LARGE SCALE GENOMIC DNA]</scope>
    <source>
        <strain evidence="6">JCM 16916</strain>
    </source>
</reference>
<feature type="chain" id="PRO_5045902921" evidence="3">
    <location>
        <begin position="30"/>
        <end position="521"/>
    </location>
</feature>
<sequence length="521" mass="56310">MPVLAVALARWAALAAAVSLSLLSFDAAALSKRDAAAVEALNQRMAAAEQRYREALVKIGNAEPGAIDESNAAIEDMEDVVAACLKQKGCQVNDQMAAFKRLLKLTADAEAGGLDEDRDDGDPMDPDPDHGDVGLTADVPEAARAAALLDDGHRFDEMVQYNPAVQAGIRRWLTDMRPSLMDSYENYEYLRETMWPSFERAGLPEALLFGIMAKESNGKAHATSRAGAAGPMQFMYATGKRFGLGDDGTGFDTRYDPHASAVAAAAYLNERMGQLNNSIEMALAAYNGGEGRALRVHRGSDGRGFWSADVYNQFPAETRDYVPMVIAAAWLFLHPRQYGLHFPRVQTKPALLSLEKPATIYELTICLGNGRTRDGFMRALRNLNPRYQADSWLPAGTTLRATSQITNLYKRYCVNGARAELAQQLVMSDPNAAIVQAGSGGPATGSPSVTPMVPGPTTVATGVATPAKKPREHRVARGDTLVSISSRYACDTKVLARANGLKPPRYAIRQGQRLKLEGCTK</sequence>
<feature type="domain" description="LysM" evidence="4">
    <location>
        <begin position="471"/>
        <end position="516"/>
    </location>
</feature>
<dbReference type="CDD" id="cd00118">
    <property type="entry name" value="LysM"/>
    <property type="match status" value="1"/>
</dbReference>
<feature type="compositionally biased region" description="Acidic residues" evidence="2">
    <location>
        <begin position="113"/>
        <end position="126"/>
    </location>
</feature>
<keyword evidence="6" id="KW-1185">Reference proteome</keyword>
<proteinExistence type="inferred from homology"/>
<feature type="region of interest" description="Disordered" evidence="2">
    <location>
        <begin position="112"/>
        <end position="132"/>
    </location>
</feature>
<dbReference type="SUPFAM" id="SSF54106">
    <property type="entry name" value="LysM domain"/>
    <property type="match status" value="1"/>
</dbReference>
<dbReference type="InterPro" id="IPR018392">
    <property type="entry name" value="LysM"/>
</dbReference>
<dbReference type="Pfam" id="PF01464">
    <property type="entry name" value="SLT"/>
    <property type="match status" value="1"/>
</dbReference>
<dbReference type="SMART" id="SM00257">
    <property type="entry name" value="LysM"/>
    <property type="match status" value="1"/>
</dbReference>
<protein>
    <submittedName>
        <fullName evidence="5">Transglycosylase SLT domain-containing protein</fullName>
    </submittedName>
</protein>
<dbReference type="PROSITE" id="PS51782">
    <property type="entry name" value="LYSM"/>
    <property type="match status" value="1"/>
</dbReference>
<dbReference type="Proteomes" id="UP001501727">
    <property type="component" value="Unassembled WGS sequence"/>
</dbReference>
<evidence type="ECO:0000256" key="3">
    <source>
        <dbReference type="SAM" id="SignalP"/>
    </source>
</evidence>